<dbReference type="InterPro" id="IPR000073">
    <property type="entry name" value="AB_hydrolase_1"/>
</dbReference>
<dbReference type="PANTHER" id="PTHR43798:SF33">
    <property type="entry name" value="HYDROLASE, PUTATIVE (AFU_ORTHOLOGUE AFUA_2G14860)-RELATED"/>
    <property type="match status" value="1"/>
</dbReference>
<name>A0AAE0MDI7_9PEZI</name>
<dbReference type="InterPro" id="IPR050266">
    <property type="entry name" value="AB_hydrolase_sf"/>
</dbReference>
<feature type="domain" description="AB hydrolase-1" evidence="3">
    <location>
        <begin position="39"/>
        <end position="295"/>
    </location>
</feature>
<dbReference type="GO" id="GO:0008233">
    <property type="term" value="F:peptidase activity"/>
    <property type="evidence" value="ECO:0007669"/>
    <property type="project" value="InterPro"/>
</dbReference>
<dbReference type="Gene3D" id="3.40.50.1820">
    <property type="entry name" value="alpha/beta hydrolase"/>
    <property type="match status" value="1"/>
</dbReference>
<evidence type="ECO:0000259" key="3">
    <source>
        <dbReference type="Pfam" id="PF00561"/>
    </source>
</evidence>
<keyword evidence="5" id="KW-1185">Reference proteome</keyword>
<dbReference type="EMBL" id="JAUEPO010000003">
    <property type="protein sequence ID" value="KAK3328591.1"/>
    <property type="molecule type" value="Genomic_DNA"/>
</dbReference>
<dbReference type="InterPro" id="IPR002410">
    <property type="entry name" value="Peptidase_S33"/>
</dbReference>
<protein>
    <submittedName>
        <fullName evidence="4">Alpha/Beta hydrolase protein</fullName>
    </submittedName>
</protein>
<dbReference type="GO" id="GO:0006508">
    <property type="term" value="P:proteolysis"/>
    <property type="evidence" value="ECO:0007669"/>
    <property type="project" value="InterPro"/>
</dbReference>
<reference evidence="4" key="2">
    <citation type="submission" date="2023-06" db="EMBL/GenBank/DDBJ databases">
        <authorList>
            <consortium name="Lawrence Berkeley National Laboratory"/>
            <person name="Haridas S."/>
            <person name="Hensen N."/>
            <person name="Bonometti L."/>
            <person name="Westerberg I."/>
            <person name="Brannstrom I.O."/>
            <person name="Guillou S."/>
            <person name="Cros-Aarteil S."/>
            <person name="Calhoun S."/>
            <person name="Kuo A."/>
            <person name="Mondo S."/>
            <person name="Pangilinan J."/>
            <person name="Riley R."/>
            <person name="Labutti K."/>
            <person name="Andreopoulos B."/>
            <person name="Lipzen A."/>
            <person name="Chen C."/>
            <person name="Yanf M."/>
            <person name="Daum C."/>
            <person name="Ng V."/>
            <person name="Clum A."/>
            <person name="Steindorff A."/>
            <person name="Ohm R."/>
            <person name="Martin F."/>
            <person name="Silar P."/>
            <person name="Natvig D."/>
            <person name="Lalanne C."/>
            <person name="Gautier V."/>
            <person name="Ament-Velasquez S.L."/>
            <person name="Kruys A."/>
            <person name="Hutchinson M.I."/>
            <person name="Powell A.J."/>
            <person name="Barry K."/>
            <person name="Miller A.N."/>
            <person name="Grigoriev I.V."/>
            <person name="Debuchy R."/>
            <person name="Gladieux P."/>
            <person name="Thoren M.H."/>
            <person name="Johannesson H."/>
        </authorList>
    </citation>
    <scope>NUCLEOTIDE SEQUENCE</scope>
    <source>
        <strain evidence="4">SMH4131-1</strain>
    </source>
</reference>
<keyword evidence="2 4" id="KW-0378">Hydrolase</keyword>
<dbReference type="Proteomes" id="UP001286456">
    <property type="component" value="Unassembled WGS sequence"/>
</dbReference>
<dbReference type="PIRSF" id="PIRSF005539">
    <property type="entry name" value="Pept_S33_TRI_F1"/>
    <property type="match status" value="1"/>
</dbReference>
<comment type="caution">
    <text evidence="4">The sequence shown here is derived from an EMBL/GenBank/DDBJ whole genome shotgun (WGS) entry which is preliminary data.</text>
</comment>
<dbReference type="PRINTS" id="PR00793">
    <property type="entry name" value="PROAMNOPTASE"/>
</dbReference>
<dbReference type="PANTHER" id="PTHR43798">
    <property type="entry name" value="MONOACYLGLYCEROL LIPASE"/>
    <property type="match status" value="1"/>
</dbReference>
<evidence type="ECO:0000313" key="5">
    <source>
        <dbReference type="Proteomes" id="UP001286456"/>
    </source>
</evidence>
<accession>A0AAE0MDI7</accession>
<dbReference type="Pfam" id="PF00561">
    <property type="entry name" value="Abhydrolase_1"/>
    <property type="match status" value="1"/>
</dbReference>
<evidence type="ECO:0000256" key="1">
    <source>
        <dbReference type="ARBA" id="ARBA00010088"/>
    </source>
</evidence>
<proteinExistence type="inferred from homology"/>
<gene>
    <name evidence="4" type="ORF">B0T19DRAFT_424969</name>
</gene>
<dbReference type="InterPro" id="IPR029058">
    <property type="entry name" value="AB_hydrolase_fold"/>
</dbReference>
<dbReference type="AlphaFoldDB" id="A0AAE0MDI7"/>
<dbReference type="SUPFAM" id="SSF53474">
    <property type="entry name" value="alpha/beta-Hydrolases"/>
    <property type="match status" value="1"/>
</dbReference>
<organism evidence="4 5">
    <name type="scientific">Cercophora scortea</name>
    <dbReference type="NCBI Taxonomy" id="314031"/>
    <lineage>
        <taxon>Eukaryota</taxon>
        <taxon>Fungi</taxon>
        <taxon>Dikarya</taxon>
        <taxon>Ascomycota</taxon>
        <taxon>Pezizomycotina</taxon>
        <taxon>Sordariomycetes</taxon>
        <taxon>Sordariomycetidae</taxon>
        <taxon>Sordariales</taxon>
        <taxon>Lasiosphaeriaceae</taxon>
        <taxon>Cercophora</taxon>
    </lineage>
</organism>
<dbReference type="GO" id="GO:0016020">
    <property type="term" value="C:membrane"/>
    <property type="evidence" value="ECO:0007669"/>
    <property type="project" value="TreeGrafter"/>
</dbReference>
<dbReference type="InterPro" id="IPR005945">
    <property type="entry name" value="Pro_imino_pep"/>
</dbReference>
<evidence type="ECO:0000256" key="2">
    <source>
        <dbReference type="ARBA" id="ARBA00022801"/>
    </source>
</evidence>
<sequence length="310" mass="34496">MTTMLPVTEGEVNFDAPGAGKPCKTWYKTVGSLDSSASPPLIALHGGPGAGHEYLTPLTDLYEKHGIPIVFYDQIGCGRSTHLREKMGDASFWTFDLFLAELDNLIDHLQLRDRGFSVLGQSWGGILVGIYAARQPEGLRKVIIASGPASMPLYAQGCNNLLAQLSPDVREVLEDCERRGDRESERFEKAAAVFYARHLCRLDPFPSEIQVAFEHLKEDPTSYLTIQGPSEFVIVGSIKDWEGGSAAHNIQVPTLLLNGRYDEATDFCMQPWFDNIPKVKWVTLENASHMGHFEEHERFMQLCGAFLSGY</sequence>
<dbReference type="NCBIfam" id="TIGR01250">
    <property type="entry name" value="pro_imino_pep_2"/>
    <property type="match status" value="1"/>
</dbReference>
<evidence type="ECO:0000313" key="4">
    <source>
        <dbReference type="EMBL" id="KAK3328591.1"/>
    </source>
</evidence>
<comment type="similarity">
    <text evidence="1">Belongs to the peptidase S33 family.</text>
</comment>
<reference evidence="4" key="1">
    <citation type="journal article" date="2023" name="Mol. Phylogenet. Evol.">
        <title>Genome-scale phylogeny and comparative genomics of the fungal order Sordariales.</title>
        <authorList>
            <person name="Hensen N."/>
            <person name="Bonometti L."/>
            <person name="Westerberg I."/>
            <person name="Brannstrom I.O."/>
            <person name="Guillou S."/>
            <person name="Cros-Aarteil S."/>
            <person name="Calhoun S."/>
            <person name="Haridas S."/>
            <person name="Kuo A."/>
            <person name="Mondo S."/>
            <person name="Pangilinan J."/>
            <person name="Riley R."/>
            <person name="LaButti K."/>
            <person name="Andreopoulos B."/>
            <person name="Lipzen A."/>
            <person name="Chen C."/>
            <person name="Yan M."/>
            <person name="Daum C."/>
            <person name="Ng V."/>
            <person name="Clum A."/>
            <person name="Steindorff A."/>
            <person name="Ohm R.A."/>
            <person name="Martin F."/>
            <person name="Silar P."/>
            <person name="Natvig D.O."/>
            <person name="Lalanne C."/>
            <person name="Gautier V."/>
            <person name="Ament-Velasquez S.L."/>
            <person name="Kruys A."/>
            <person name="Hutchinson M.I."/>
            <person name="Powell A.J."/>
            <person name="Barry K."/>
            <person name="Miller A.N."/>
            <person name="Grigoriev I.V."/>
            <person name="Debuchy R."/>
            <person name="Gladieux P."/>
            <person name="Hiltunen Thoren M."/>
            <person name="Johannesson H."/>
        </authorList>
    </citation>
    <scope>NUCLEOTIDE SEQUENCE</scope>
    <source>
        <strain evidence="4">SMH4131-1</strain>
    </source>
</reference>